<dbReference type="InterPro" id="IPR000182">
    <property type="entry name" value="GNAT_dom"/>
</dbReference>
<dbReference type="Gene3D" id="3.40.630.30">
    <property type="match status" value="1"/>
</dbReference>
<sequence length="164" mass="17839">MTILRLTAADWQSYRALRLRALEDSPDAFAATLEAQLARPDSAWADRLDTAASSPDELPLLAEHAGAPAGLAWAKADAADPAIVELFQVWVAPEARGRGLATALLRAAIGWARERRFRAMTLGVTQGDTPAVRLYRREGFRDIGAPVPLRPGSRLLSQAMRLEL</sequence>
<keyword evidence="5" id="KW-1185">Reference proteome</keyword>
<feature type="domain" description="N-acetyltransferase" evidence="3">
    <location>
        <begin position="1"/>
        <end position="164"/>
    </location>
</feature>
<dbReference type="InterPro" id="IPR050832">
    <property type="entry name" value="Bact_Acetyltransf"/>
</dbReference>
<dbReference type="PROSITE" id="PS51186">
    <property type="entry name" value="GNAT"/>
    <property type="match status" value="1"/>
</dbReference>
<dbReference type="SUPFAM" id="SSF55729">
    <property type="entry name" value="Acyl-CoA N-acyltransferases (Nat)"/>
    <property type="match status" value="1"/>
</dbReference>
<dbReference type="InterPro" id="IPR016181">
    <property type="entry name" value="Acyl_CoA_acyltransferase"/>
</dbReference>
<reference evidence="4 5" key="1">
    <citation type="submission" date="2022-08" db="EMBL/GenBank/DDBJ databases">
        <title>Reclassification of Massilia species as members of the genera Telluria, Duganella, Pseudoduganella, Mokoshia gen. nov. and Zemynaea gen. nov. using orthogonal and non-orthogonal genome-based approaches.</title>
        <authorList>
            <person name="Bowman J.P."/>
        </authorList>
    </citation>
    <scope>NUCLEOTIDE SEQUENCE [LARGE SCALE GENOMIC DNA]</scope>
    <source>
        <strain evidence="4 5">JCM 31606</strain>
    </source>
</reference>
<gene>
    <name evidence="4" type="ORF">NX778_03125</name>
</gene>
<comment type="caution">
    <text evidence="4">The sequence shown here is derived from an EMBL/GenBank/DDBJ whole genome shotgun (WGS) entry which is preliminary data.</text>
</comment>
<dbReference type="PANTHER" id="PTHR43877">
    <property type="entry name" value="AMINOALKYLPHOSPHONATE N-ACETYLTRANSFERASE-RELATED-RELATED"/>
    <property type="match status" value="1"/>
</dbReference>
<evidence type="ECO:0000313" key="4">
    <source>
        <dbReference type="EMBL" id="MCS0657050.1"/>
    </source>
</evidence>
<organism evidence="4 5">
    <name type="scientific">Massilia terrae</name>
    <dbReference type="NCBI Taxonomy" id="1811224"/>
    <lineage>
        <taxon>Bacteria</taxon>
        <taxon>Pseudomonadati</taxon>
        <taxon>Pseudomonadota</taxon>
        <taxon>Betaproteobacteria</taxon>
        <taxon>Burkholderiales</taxon>
        <taxon>Oxalobacteraceae</taxon>
        <taxon>Telluria group</taxon>
        <taxon>Massilia</taxon>
    </lineage>
</organism>
<keyword evidence="2" id="KW-0012">Acyltransferase</keyword>
<evidence type="ECO:0000256" key="2">
    <source>
        <dbReference type="ARBA" id="ARBA00023315"/>
    </source>
</evidence>
<dbReference type="Proteomes" id="UP001204621">
    <property type="component" value="Unassembled WGS sequence"/>
</dbReference>
<proteinExistence type="predicted"/>
<dbReference type="PANTHER" id="PTHR43877:SF2">
    <property type="entry name" value="AMINOALKYLPHOSPHONATE N-ACETYLTRANSFERASE-RELATED"/>
    <property type="match status" value="1"/>
</dbReference>
<accession>A0ABT2CV24</accession>
<keyword evidence="1" id="KW-0808">Transferase</keyword>
<dbReference type="Pfam" id="PF00583">
    <property type="entry name" value="Acetyltransf_1"/>
    <property type="match status" value="1"/>
</dbReference>
<name>A0ABT2CV24_9BURK</name>
<protein>
    <submittedName>
        <fullName evidence="4">GNAT family N-acetyltransferase</fullName>
    </submittedName>
</protein>
<dbReference type="CDD" id="cd04301">
    <property type="entry name" value="NAT_SF"/>
    <property type="match status" value="1"/>
</dbReference>
<dbReference type="EMBL" id="JANUGU010000001">
    <property type="protein sequence ID" value="MCS0657050.1"/>
    <property type="molecule type" value="Genomic_DNA"/>
</dbReference>
<evidence type="ECO:0000259" key="3">
    <source>
        <dbReference type="PROSITE" id="PS51186"/>
    </source>
</evidence>
<dbReference type="RefSeq" id="WP_258810213.1">
    <property type="nucleotide sequence ID" value="NZ_JANUGU010000001.1"/>
</dbReference>
<evidence type="ECO:0000313" key="5">
    <source>
        <dbReference type="Proteomes" id="UP001204621"/>
    </source>
</evidence>
<evidence type="ECO:0000256" key="1">
    <source>
        <dbReference type="ARBA" id="ARBA00022679"/>
    </source>
</evidence>